<dbReference type="InterPro" id="IPR050060">
    <property type="entry name" value="Phosphoglucosamine_mutase"/>
</dbReference>
<comment type="catalytic activity">
    <reaction evidence="6 7 9">
        <text>alpha-D-glucosamine 1-phosphate = D-glucosamine 6-phosphate</text>
        <dbReference type="Rhea" id="RHEA:23424"/>
        <dbReference type="ChEBI" id="CHEBI:58516"/>
        <dbReference type="ChEBI" id="CHEBI:58725"/>
        <dbReference type="EC" id="5.4.2.10"/>
    </reaction>
</comment>
<dbReference type="GO" id="GO:0005829">
    <property type="term" value="C:cytosol"/>
    <property type="evidence" value="ECO:0007669"/>
    <property type="project" value="TreeGrafter"/>
</dbReference>
<dbReference type="Pfam" id="PF02880">
    <property type="entry name" value="PGM_PMM_III"/>
    <property type="match status" value="1"/>
</dbReference>
<dbReference type="Proteomes" id="UP000007488">
    <property type="component" value="Chromosome"/>
</dbReference>
<evidence type="ECO:0000256" key="5">
    <source>
        <dbReference type="ARBA" id="ARBA00023235"/>
    </source>
</evidence>
<keyword evidence="2 7" id="KW-0597">Phosphoprotein</keyword>
<dbReference type="GO" id="GO:0008966">
    <property type="term" value="F:phosphoglucosamine mutase activity"/>
    <property type="evidence" value="ECO:0007669"/>
    <property type="project" value="UniProtKB-UniRule"/>
</dbReference>
<dbReference type="STRING" id="645991.Sgly_0486"/>
<dbReference type="InterPro" id="IPR006352">
    <property type="entry name" value="GlmM_bact"/>
</dbReference>
<dbReference type="FunFam" id="3.40.120.10:FF:000001">
    <property type="entry name" value="Phosphoglucosamine mutase"/>
    <property type="match status" value="1"/>
</dbReference>
<keyword evidence="15" id="KW-1185">Reference proteome</keyword>
<evidence type="ECO:0000313" key="14">
    <source>
        <dbReference type="EMBL" id="ADY54851.1"/>
    </source>
</evidence>
<dbReference type="RefSeq" id="WP_013623722.1">
    <property type="nucleotide sequence ID" value="NC_015172.1"/>
</dbReference>
<comment type="cofactor">
    <cofactor evidence="7">
        <name>Mg(2+)</name>
        <dbReference type="ChEBI" id="CHEBI:18420"/>
    </cofactor>
    <text evidence="7">Binds 1 Mg(2+) ion per subunit.</text>
</comment>
<evidence type="ECO:0000256" key="2">
    <source>
        <dbReference type="ARBA" id="ARBA00022553"/>
    </source>
</evidence>
<feature type="domain" description="Alpha-D-phosphohexomutase alpha/beta/alpha" evidence="13">
    <location>
        <begin position="255"/>
        <end position="367"/>
    </location>
</feature>
<evidence type="ECO:0000259" key="13">
    <source>
        <dbReference type="Pfam" id="PF02880"/>
    </source>
</evidence>
<dbReference type="NCBIfam" id="TIGR01455">
    <property type="entry name" value="glmM"/>
    <property type="match status" value="1"/>
</dbReference>
<dbReference type="InterPro" id="IPR016055">
    <property type="entry name" value="A-D-PHexomutase_a/b/a-I/II/III"/>
</dbReference>
<dbReference type="NCBIfam" id="NF008139">
    <property type="entry name" value="PRK10887.1"/>
    <property type="match status" value="1"/>
</dbReference>
<dbReference type="HAMAP" id="MF_01554_B">
    <property type="entry name" value="GlmM_B"/>
    <property type="match status" value="1"/>
</dbReference>
<dbReference type="Pfam" id="PF02878">
    <property type="entry name" value="PGM_PMM_I"/>
    <property type="match status" value="1"/>
</dbReference>
<organism evidence="14 15">
    <name type="scientific">Syntrophobotulus glycolicus (strain DSM 8271 / FlGlyR)</name>
    <dbReference type="NCBI Taxonomy" id="645991"/>
    <lineage>
        <taxon>Bacteria</taxon>
        <taxon>Bacillati</taxon>
        <taxon>Bacillota</taxon>
        <taxon>Clostridia</taxon>
        <taxon>Eubacteriales</taxon>
        <taxon>Desulfitobacteriaceae</taxon>
        <taxon>Syntrophobotulus</taxon>
    </lineage>
</organism>
<dbReference type="GO" id="GO:0006048">
    <property type="term" value="P:UDP-N-acetylglucosamine biosynthetic process"/>
    <property type="evidence" value="ECO:0007669"/>
    <property type="project" value="TreeGrafter"/>
</dbReference>
<evidence type="ECO:0000259" key="12">
    <source>
        <dbReference type="Pfam" id="PF02879"/>
    </source>
</evidence>
<feature type="binding site" evidence="7">
    <location>
        <position position="240"/>
    </location>
    <ligand>
        <name>Mg(2+)</name>
        <dbReference type="ChEBI" id="CHEBI:18420"/>
    </ligand>
</feature>
<dbReference type="Pfam" id="PF00408">
    <property type="entry name" value="PGM_PMM_IV"/>
    <property type="match status" value="1"/>
</dbReference>
<accession>F0SYQ0</accession>
<keyword evidence="3 7" id="KW-0479">Metal-binding</keyword>
<keyword evidence="4 7" id="KW-0460">Magnesium</keyword>
<keyword evidence="5 7" id="KW-0413">Isomerase</keyword>
<comment type="similarity">
    <text evidence="1 7 8">Belongs to the phosphohexose mutase family.</text>
</comment>
<evidence type="ECO:0000256" key="8">
    <source>
        <dbReference type="RuleBase" id="RU004326"/>
    </source>
</evidence>
<comment type="PTM">
    <text evidence="7">Activated by phosphorylation.</text>
</comment>
<protein>
    <recommendedName>
        <fullName evidence="7 9">Phosphoglucosamine mutase</fullName>
        <ecNumber evidence="7 9">5.4.2.10</ecNumber>
    </recommendedName>
</protein>
<evidence type="ECO:0000256" key="3">
    <source>
        <dbReference type="ARBA" id="ARBA00022723"/>
    </source>
</evidence>
<dbReference type="PANTHER" id="PTHR42946">
    <property type="entry name" value="PHOSPHOHEXOSE MUTASE"/>
    <property type="match status" value="1"/>
</dbReference>
<dbReference type="PRINTS" id="PR00509">
    <property type="entry name" value="PGMPMM"/>
</dbReference>
<dbReference type="eggNOG" id="COG1109">
    <property type="taxonomic scope" value="Bacteria"/>
</dbReference>
<name>F0SYQ0_SYNGF</name>
<dbReference type="InterPro" id="IPR016066">
    <property type="entry name" value="A-D-PHexomutase_CS"/>
</dbReference>
<dbReference type="InterPro" id="IPR005846">
    <property type="entry name" value="A-D-PHexomutase_a/b/a-III"/>
</dbReference>
<comment type="function">
    <text evidence="7 9">Catalyzes the conversion of glucosamine-6-phosphate to glucosamine-1-phosphate.</text>
</comment>
<dbReference type="AlphaFoldDB" id="F0SYQ0"/>
<evidence type="ECO:0000313" key="15">
    <source>
        <dbReference type="Proteomes" id="UP000007488"/>
    </source>
</evidence>
<reference evidence="15" key="2">
    <citation type="submission" date="2011-02" db="EMBL/GenBank/DDBJ databases">
        <title>The complete genome of Syntrophobotulus glycolicus DSM 8271.</title>
        <authorList>
            <person name="Lucas S."/>
            <person name="Copeland A."/>
            <person name="Lapidus A."/>
            <person name="Bruce D."/>
            <person name="Goodwin L."/>
            <person name="Pitluck S."/>
            <person name="Kyrpides N."/>
            <person name="Mavromatis K."/>
            <person name="Pagani I."/>
            <person name="Ivanova N."/>
            <person name="Mikhailova N."/>
            <person name="Chertkov O."/>
            <person name="Held B."/>
            <person name="Detter J.C."/>
            <person name="Tapia R."/>
            <person name="Han C."/>
            <person name="Land M."/>
            <person name="Hauser L."/>
            <person name="Markowitz V."/>
            <person name="Cheng J.-F."/>
            <person name="Hugenholtz P."/>
            <person name="Woyke T."/>
            <person name="Wu D."/>
            <person name="Spring S."/>
            <person name="Schroeder M."/>
            <person name="Brambilla E."/>
            <person name="Klenk H.-P."/>
            <person name="Eisen J.A."/>
        </authorList>
    </citation>
    <scope>NUCLEOTIDE SEQUENCE [LARGE SCALE GENOMIC DNA]</scope>
    <source>
        <strain evidence="15">DSM 8271 / FlGlyR</strain>
    </source>
</reference>
<feature type="domain" description="Alpha-D-phosphohexomutase alpha/beta/alpha" evidence="12">
    <location>
        <begin position="160"/>
        <end position="251"/>
    </location>
</feature>
<feature type="binding site" description="via phosphate group" evidence="7">
    <location>
        <position position="100"/>
    </location>
    <ligand>
        <name>Mg(2+)</name>
        <dbReference type="ChEBI" id="CHEBI:18420"/>
    </ligand>
</feature>
<dbReference type="HOGENOM" id="CLU_016950_7_0_9"/>
<evidence type="ECO:0000259" key="11">
    <source>
        <dbReference type="Pfam" id="PF02878"/>
    </source>
</evidence>
<feature type="binding site" evidence="7">
    <location>
        <position position="242"/>
    </location>
    <ligand>
        <name>Mg(2+)</name>
        <dbReference type="ChEBI" id="CHEBI:18420"/>
    </ligand>
</feature>
<proteinExistence type="inferred from homology"/>
<dbReference type="EMBL" id="CP002547">
    <property type="protein sequence ID" value="ADY54851.1"/>
    <property type="molecule type" value="Genomic_DNA"/>
</dbReference>
<sequence>MGRLFGTDGVRGIANKELTTELAFQLGRAGAYILGKNKKKVRIVIGKDTRISGDMLEAALTAGICSLGADVLKVGVLPTPGIAYLTRTLRADAGIVISASHNPAQDNGIKFFSRTGYKLPDHLEDEIEAALNGIEDIDLPAGGDVGRVIEVEYPRGRYGEYLKTTAVSLEGLKVVIDCANGAASEVAPRVMTELGAELVPIYHYPNGVNINVNCGSTHPEALIQAVLENKADIGLAFDGDADRVIAVDEKGNIVDGDCIMVICALYLKAKGQLKEDSVTVTVMSNMGLHKVLREAGIKVYETKVGDRYVMEKLLETGTVLGGEQSGHIIFRNLNTTGDGILSALQLLRVMNEQQKSLSVLATQMKRYPQVLVNTKVHNKEKVLNHAGLAGKISEIESILGDDGRILVRPSGTEPLIRVMMEGSDSEKLEKLAGEVIDVISKIDCKEKQS</sequence>
<dbReference type="EC" id="5.4.2.10" evidence="7 9"/>
<dbReference type="InterPro" id="IPR005843">
    <property type="entry name" value="A-D-PHexomutase_C"/>
</dbReference>
<dbReference type="Pfam" id="PF02879">
    <property type="entry name" value="PGM_PMM_II"/>
    <property type="match status" value="1"/>
</dbReference>
<dbReference type="CDD" id="cd05802">
    <property type="entry name" value="GlmM"/>
    <property type="match status" value="1"/>
</dbReference>
<dbReference type="SUPFAM" id="SSF53738">
    <property type="entry name" value="Phosphoglucomutase, first 3 domains"/>
    <property type="match status" value="3"/>
</dbReference>
<dbReference type="Gene3D" id="3.30.310.50">
    <property type="entry name" value="Alpha-D-phosphohexomutase, C-terminal domain"/>
    <property type="match status" value="1"/>
</dbReference>
<feature type="modified residue" description="Phosphoserine" evidence="7">
    <location>
        <position position="100"/>
    </location>
</feature>
<evidence type="ECO:0000256" key="7">
    <source>
        <dbReference type="HAMAP-Rule" id="MF_01554"/>
    </source>
</evidence>
<evidence type="ECO:0000256" key="6">
    <source>
        <dbReference type="ARBA" id="ARBA00050364"/>
    </source>
</evidence>
<dbReference type="GO" id="GO:0000287">
    <property type="term" value="F:magnesium ion binding"/>
    <property type="evidence" value="ECO:0007669"/>
    <property type="project" value="UniProtKB-UniRule"/>
</dbReference>
<dbReference type="FunFam" id="3.30.310.50:FF:000001">
    <property type="entry name" value="Phosphoglucosamine mutase"/>
    <property type="match status" value="1"/>
</dbReference>
<dbReference type="InterPro" id="IPR036900">
    <property type="entry name" value="A-D-PHexomutase_C_sf"/>
</dbReference>
<dbReference type="GO" id="GO:0005975">
    <property type="term" value="P:carbohydrate metabolic process"/>
    <property type="evidence" value="ECO:0007669"/>
    <property type="project" value="InterPro"/>
</dbReference>
<evidence type="ECO:0000259" key="10">
    <source>
        <dbReference type="Pfam" id="PF00408"/>
    </source>
</evidence>
<dbReference type="InterPro" id="IPR005844">
    <property type="entry name" value="A-D-PHexomutase_a/b/a-I"/>
</dbReference>
<gene>
    <name evidence="7" type="primary">glmM</name>
    <name evidence="14" type="ordered locus">Sgly_0486</name>
</gene>
<dbReference type="InterPro" id="IPR005845">
    <property type="entry name" value="A-D-PHexomutase_a/b/a-II"/>
</dbReference>
<dbReference type="SUPFAM" id="SSF55957">
    <property type="entry name" value="Phosphoglucomutase, C-terminal domain"/>
    <property type="match status" value="1"/>
</dbReference>
<dbReference type="PANTHER" id="PTHR42946:SF1">
    <property type="entry name" value="PHOSPHOGLUCOMUTASE (ALPHA-D-GLUCOSE-1,6-BISPHOSPHATE-DEPENDENT)"/>
    <property type="match status" value="1"/>
</dbReference>
<dbReference type="GO" id="GO:0009252">
    <property type="term" value="P:peptidoglycan biosynthetic process"/>
    <property type="evidence" value="ECO:0007669"/>
    <property type="project" value="TreeGrafter"/>
</dbReference>
<reference evidence="14 15" key="1">
    <citation type="journal article" date="2011" name="Stand. Genomic Sci.">
        <title>Complete genome sequence of Syntrophobotulus glycolicus type strain (FlGlyR).</title>
        <authorList>
            <person name="Han C."/>
            <person name="Mwirichia R."/>
            <person name="Chertkov O."/>
            <person name="Held B."/>
            <person name="Lapidus A."/>
            <person name="Nolan M."/>
            <person name="Lucas S."/>
            <person name="Hammon N."/>
            <person name="Deshpande S."/>
            <person name="Cheng J.F."/>
            <person name="Tapia R."/>
            <person name="Goodwin L."/>
            <person name="Pitluck S."/>
            <person name="Huntemann M."/>
            <person name="Liolios K."/>
            <person name="Ivanova N."/>
            <person name="Pagani I."/>
            <person name="Mavromatis K."/>
            <person name="Ovchinikova G."/>
            <person name="Pati A."/>
            <person name="Chen A."/>
            <person name="Palaniappan K."/>
            <person name="Land M."/>
            <person name="Hauser L."/>
            <person name="Brambilla E.M."/>
            <person name="Rohde M."/>
            <person name="Spring S."/>
            <person name="Sikorski J."/>
            <person name="Goker M."/>
            <person name="Woyke T."/>
            <person name="Bristow J."/>
            <person name="Eisen J.A."/>
            <person name="Markowitz V."/>
            <person name="Hugenholtz P."/>
            <person name="Kyrpides N.C."/>
            <person name="Klenk H.P."/>
            <person name="Detter J.C."/>
        </authorList>
    </citation>
    <scope>NUCLEOTIDE SEQUENCE [LARGE SCALE GENOMIC DNA]</scope>
    <source>
        <strain evidence="15">DSM 8271 / FlGlyR</strain>
    </source>
</reference>
<feature type="active site" description="Phosphoserine intermediate" evidence="7">
    <location>
        <position position="100"/>
    </location>
</feature>
<feature type="domain" description="Alpha-D-phosphohexomutase C-terminal" evidence="10">
    <location>
        <begin position="371"/>
        <end position="437"/>
    </location>
</feature>
<dbReference type="GO" id="GO:0004615">
    <property type="term" value="F:phosphomannomutase activity"/>
    <property type="evidence" value="ECO:0007669"/>
    <property type="project" value="TreeGrafter"/>
</dbReference>
<evidence type="ECO:0000256" key="9">
    <source>
        <dbReference type="RuleBase" id="RU004327"/>
    </source>
</evidence>
<dbReference type="FunFam" id="3.40.120.10:FF:000003">
    <property type="entry name" value="Phosphoglucosamine mutase"/>
    <property type="match status" value="1"/>
</dbReference>
<dbReference type="InterPro" id="IPR005841">
    <property type="entry name" value="Alpha-D-phosphohexomutase_SF"/>
</dbReference>
<feature type="binding site" evidence="7">
    <location>
        <position position="238"/>
    </location>
    <ligand>
        <name>Mg(2+)</name>
        <dbReference type="ChEBI" id="CHEBI:18420"/>
    </ligand>
</feature>
<dbReference type="KEGG" id="sgy:Sgly_0486"/>
<dbReference type="OrthoDB" id="9806956at2"/>
<evidence type="ECO:0000256" key="4">
    <source>
        <dbReference type="ARBA" id="ARBA00022842"/>
    </source>
</evidence>
<feature type="domain" description="Alpha-D-phosphohexomutase alpha/beta/alpha" evidence="11">
    <location>
        <begin position="3"/>
        <end position="135"/>
    </location>
</feature>
<evidence type="ECO:0000256" key="1">
    <source>
        <dbReference type="ARBA" id="ARBA00010231"/>
    </source>
</evidence>
<dbReference type="Gene3D" id="3.40.120.10">
    <property type="entry name" value="Alpha-D-Glucose-1,6-Bisphosphate, subunit A, domain 3"/>
    <property type="match status" value="3"/>
</dbReference>
<dbReference type="PROSITE" id="PS00710">
    <property type="entry name" value="PGM_PMM"/>
    <property type="match status" value="1"/>
</dbReference>